<gene>
    <name evidence="1" type="ORF">AVDCRST_MAG77-4011</name>
</gene>
<name>A0A6J4JMX6_9CHLR</name>
<feature type="non-terminal residue" evidence="1">
    <location>
        <position position="27"/>
    </location>
</feature>
<organism evidence="1">
    <name type="scientific">uncultured Chloroflexota bacterium</name>
    <dbReference type="NCBI Taxonomy" id="166587"/>
    <lineage>
        <taxon>Bacteria</taxon>
        <taxon>Bacillati</taxon>
        <taxon>Chloroflexota</taxon>
        <taxon>environmental samples</taxon>
    </lineage>
</organism>
<feature type="non-terminal residue" evidence="1">
    <location>
        <position position="1"/>
    </location>
</feature>
<proteinExistence type="predicted"/>
<accession>A0A6J4JMX6</accession>
<reference evidence="1" key="1">
    <citation type="submission" date="2020-02" db="EMBL/GenBank/DDBJ databases">
        <authorList>
            <person name="Meier V. D."/>
        </authorList>
    </citation>
    <scope>NUCLEOTIDE SEQUENCE</scope>
    <source>
        <strain evidence="1">AVDCRST_MAG77</strain>
    </source>
</reference>
<protein>
    <submittedName>
        <fullName evidence="1">Uncharacterized protein</fullName>
    </submittedName>
</protein>
<dbReference type="AlphaFoldDB" id="A0A6J4JMX6"/>
<sequence>ARAVKQSQGSFSFRARLYARVRAEQCA</sequence>
<evidence type="ECO:0000313" key="1">
    <source>
        <dbReference type="EMBL" id="CAA9282860.1"/>
    </source>
</evidence>
<dbReference type="EMBL" id="CADCTC010000212">
    <property type="protein sequence ID" value="CAA9282860.1"/>
    <property type="molecule type" value="Genomic_DNA"/>
</dbReference>